<evidence type="ECO:0000313" key="4">
    <source>
        <dbReference type="Proteomes" id="UP001595596"/>
    </source>
</evidence>
<dbReference type="EMBL" id="JBHRXE010000043">
    <property type="protein sequence ID" value="MFC3570927.1"/>
    <property type="molecule type" value="Genomic_DNA"/>
</dbReference>
<evidence type="ECO:0000313" key="3">
    <source>
        <dbReference type="EMBL" id="MFC3570927.1"/>
    </source>
</evidence>
<dbReference type="Proteomes" id="UP001595596">
    <property type="component" value="Unassembled WGS sequence"/>
</dbReference>
<gene>
    <name evidence="3" type="ORF">ACFOMP_15820</name>
</gene>
<proteinExistence type="predicted"/>
<feature type="chain" id="PRO_5045219524" evidence="2">
    <location>
        <begin position="25"/>
        <end position="199"/>
    </location>
</feature>
<evidence type="ECO:0000256" key="2">
    <source>
        <dbReference type="SAM" id="SignalP"/>
    </source>
</evidence>
<protein>
    <submittedName>
        <fullName evidence="3">Uncharacterized protein</fullName>
    </submittedName>
</protein>
<feature type="signal peptide" evidence="2">
    <location>
        <begin position="1"/>
        <end position="24"/>
    </location>
</feature>
<feature type="region of interest" description="Disordered" evidence="1">
    <location>
        <begin position="165"/>
        <end position="199"/>
    </location>
</feature>
<feature type="compositionally biased region" description="Polar residues" evidence="1">
    <location>
        <begin position="190"/>
        <end position="199"/>
    </location>
</feature>
<name>A0ABV7S596_9RHOB</name>
<keyword evidence="2" id="KW-0732">Signal</keyword>
<accession>A0ABV7S596</accession>
<comment type="caution">
    <text evidence="3">The sequence shown here is derived from an EMBL/GenBank/DDBJ whole genome shotgun (WGS) entry which is preliminary data.</text>
</comment>
<dbReference type="RefSeq" id="WP_019352446.1">
    <property type="nucleotide sequence ID" value="NZ_JBHRXE010000043.1"/>
</dbReference>
<sequence length="199" mass="21650">MKRRGSIIPALAVFSLLSASQALAWQFENITGSGAGTIKACAATHEFRNAWITLRVYGDELDIVYHHEDFAFPWGQLLGPVLINVDGVAFLGVAGSNSRRADDLLPTASTMMISPKPEEYGALFSSMKNGREMRVIFPNGDVYPVPLQGSAKALQMVSECWRIKETGPNGRNPFATPAPSNPFERPAEQPASNPFEQPA</sequence>
<evidence type="ECO:0000256" key="1">
    <source>
        <dbReference type="SAM" id="MobiDB-lite"/>
    </source>
</evidence>
<reference evidence="4" key="1">
    <citation type="journal article" date="2019" name="Int. J. Syst. Evol. Microbiol.">
        <title>The Global Catalogue of Microorganisms (GCM) 10K type strain sequencing project: providing services to taxonomists for standard genome sequencing and annotation.</title>
        <authorList>
            <consortium name="The Broad Institute Genomics Platform"/>
            <consortium name="The Broad Institute Genome Sequencing Center for Infectious Disease"/>
            <person name="Wu L."/>
            <person name="Ma J."/>
        </authorList>
    </citation>
    <scope>NUCLEOTIDE SEQUENCE [LARGE SCALE GENOMIC DNA]</scope>
    <source>
        <strain evidence="4">VKM B-3226</strain>
    </source>
</reference>
<organism evidence="3 4">
    <name type="scientific">Paracoccus simplex</name>
    <dbReference type="NCBI Taxonomy" id="2086346"/>
    <lineage>
        <taxon>Bacteria</taxon>
        <taxon>Pseudomonadati</taxon>
        <taxon>Pseudomonadota</taxon>
        <taxon>Alphaproteobacteria</taxon>
        <taxon>Rhodobacterales</taxon>
        <taxon>Paracoccaceae</taxon>
        <taxon>Paracoccus</taxon>
    </lineage>
</organism>
<keyword evidence="4" id="KW-1185">Reference proteome</keyword>